<accession>A0A2K1P3P2</accession>
<dbReference type="EMBL" id="AZRM01000064">
    <property type="protein sequence ID" value="PNR97419.1"/>
    <property type="molecule type" value="Genomic_DNA"/>
</dbReference>
<proteinExistence type="predicted"/>
<sequence length="109" mass="13090">MKEDEEIYCCFVDHCSGVKVWKLENSELELVVKNFHKLKNDLFLFTAKNSKPTVLFHKPSLKAYYLEQQYEQFFSDLLNNIDPFNLFSWLGKNKHMLSKIWNELEYFLG</sequence>
<dbReference type="AlphaFoldDB" id="A0A2K1P3P2"/>
<organism evidence="1 2">
    <name type="scientific">Petrotoga miotherma DSM 10691</name>
    <dbReference type="NCBI Taxonomy" id="1434326"/>
    <lineage>
        <taxon>Bacteria</taxon>
        <taxon>Thermotogati</taxon>
        <taxon>Thermotogota</taxon>
        <taxon>Thermotogae</taxon>
        <taxon>Petrotogales</taxon>
        <taxon>Petrotogaceae</taxon>
        <taxon>Petrotoga</taxon>
    </lineage>
</organism>
<comment type="caution">
    <text evidence="1">The sequence shown here is derived from an EMBL/GenBank/DDBJ whole genome shotgun (WGS) entry which is preliminary data.</text>
</comment>
<dbReference type="Proteomes" id="UP000236199">
    <property type="component" value="Unassembled WGS sequence"/>
</dbReference>
<keyword evidence="2" id="KW-1185">Reference proteome</keyword>
<reference evidence="1 2" key="1">
    <citation type="submission" date="2013-12" db="EMBL/GenBank/DDBJ databases">
        <title>Comparative genomics of Petrotoga isolates.</title>
        <authorList>
            <person name="Nesbo C.L."/>
            <person name="Charchuk R."/>
            <person name="Chow K."/>
        </authorList>
    </citation>
    <scope>NUCLEOTIDE SEQUENCE [LARGE SCALE GENOMIC DNA]</scope>
    <source>
        <strain evidence="1 2">DSM 10691</strain>
    </source>
</reference>
<protein>
    <submittedName>
        <fullName evidence="1">Uncharacterized protein</fullName>
    </submittedName>
</protein>
<gene>
    <name evidence="1" type="ORF">X928_09710</name>
</gene>
<evidence type="ECO:0000313" key="2">
    <source>
        <dbReference type="Proteomes" id="UP000236199"/>
    </source>
</evidence>
<name>A0A2K1P3P2_9BACT</name>
<evidence type="ECO:0000313" key="1">
    <source>
        <dbReference type="EMBL" id="PNR97419.1"/>
    </source>
</evidence>